<dbReference type="RefSeq" id="WP_189577330.1">
    <property type="nucleotide sequence ID" value="NZ_BMXU01000007.1"/>
</dbReference>
<dbReference type="EMBL" id="JBHRVA010000003">
    <property type="protein sequence ID" value="MFC3303932.1"/>
    <property type="molecule type" value="Genomic_DNA"/>
</dbReference>
<keyword evidence="4" id="KW-1185">Reference proteome</keyword>
<dbReference type="EMBL" id="JBHRVA010000003">
    <property type="protein sequence ID" value="MFC3303912.1"/>
    <property type="molecule type" value="Genomic_DNA"/>
</dbReference>
<comment type="caution">
    <text evidence="3">The sequence shown here is derived from an EMBL/GenBank/DDBJ whole genome shotgun (WGS) entry which is preliminary data.</text>
</comment>
<organism evidence="3 4">
    <name type="scientific">Parvularcula lutaonensis</name>
    <dbReference type="NCBI Taxonomy" id="491923"/>
    <lineage>
        <taxon>Bacteria</taxon>
        <taxon>Pseudomonadati</taxon>
        <taxon>Pseudomonadota</taxon>
        <taxon>Alphaproteobacteria</taxon>
        <taxon>Parvularculales</taxon>
        <taxon>Parvularculaceae</taxon>
        <taxon>Parvularcula</taxon>
    </lineage>
</organism>
<accession>A0ABV7MGN4</accession>
<feature type="region of interest" description="Disordered" evidence="1">
    <location>
        <begin position="54"/>
        <end position="113"/>
    </location>
</feature>
<protein>
    <recommendedName>
        <fullName evidence="5">Transposase</fullName>
    </recommendedName>
</protein>
<proteinExistence type="predicted"/>
<dbReference type="Proteomes" id="UP001595607">
    <property type="component" value="Unassembled WGS sequence"/>
</dbReference>
<evidence type="ECO:0000256" key="1">
    <source>
        <dbReference type="SAM" id="MobiDB-lite"/>
    </source>
</evidence>
<evidence type="ECO:0000313" key="3">
    <source>
        <dbReference type="EMBL" id="MFC3303932.1"/>
    </source>
</evidence>
<evidence type="ECO:0008006" key="5">
    <source>
        <dbReference type="Google" id="ProtNLM"/>
    </source>
</evidence>
<evidence type="ECO:0000313" key="4">
    <source>
        <dbReference type="Proteomes" id="UP001595607"/>
    </source>
</evidence>
<reference evidence="3" key="1">
    <citation type="journal article" date="2014" name="Int. J. Syst. Evol. Microbiol.">
        <title>Complete genome of a new Firmicutes species belonging to the dominant human colonic microbiota ('Ruminococcus bicirculans') reveals two chromosomes and a selective capacity to utilize plant glucans.</title>
        <authorList>
            <consortium name="NISC Comparative Sequencing Program"/>
            <person name="Wegmann U."/>
            <person name="Louis P."/>
            <person name="Goesmann A."/>
            <person name="Henrissat B."/>
            <person name="Duncan S.H."/>
            <person name="Flint H.J."/>
        </authorList>
    </citation>
    <scope>NUCLEOTIDE SEQUENCE</scope>
    <source>
        <strain evidence="3">KCTC 22245</strain>
    </source>
</reference>
<reference evidence="4" key="2">
    <citation type="journal article" date="2019" name="Int. J. Syst. Evol. Microbiol.">
        <title>The Global Catalogue of Microorganisms (GCM) 10K type strain sequencing project: providing services to taxonomists for standard genome sequencing and annotation.</title>
        <authorList>
            <consortium name="The Broad Institute Genomics Platform"/>
            <consortium name="The Broad Institute Genome Sequencing Center for Infectious Disease"/>
            <person name="Wu L."/>
            <person name="Ma J."/>
        </authorList>
    </citation>
    <scope>NUCLEOTIDE SEQUENCE [LARGE SCALE GENOMIC DNA]</scope>
    <source>
        <strain evidence="4">KCTC 22245</strain>
    </source>
</reference>
<name>A0ABV7MGN4_9PROT</name>
<evidence type="ECO:0000313" key="2">
    <source>
        <dbReference type="EMBL" id="MFC3303912.1"/>
    </source>
</evidence>
<feature type="compositionally biased region" description="Low complexity" evidence="1">
    <location>
        <begin position="88"/>
        <end position="99"/>
    </location>
</feature>
<sequence length="148" mass="15055">MDHFQGAIPVARRHDLSTSQLFAWRKAAKDGTDAGLAAVAAAFLPVEIAEDLGDGSGGYTPPVLPPIEALSRPPGSVVPFRRHDDADASTSEEASQAGSAAGGGSVGQDDTAAQIEAVLPDGVVLRLPGDVAPDRLAALVGALRTPRP</sequence>
<reference evidence="3" key="3">
    <citation type="submission" date="2024-09" db="EMBL/GenBank/DDBJ databases">
        <authorList>
            <person name="Sun Q."/>
            <person name="Mori K."/>
        </authorList>
    </citation>
    <scope>NUCLEOTIDE SEQUENCE</scope>
    <source>
        <strain evidence="3">KCTC 22245</strain>
    </source>
</reference>
<gene>
    <name evidence="2" type="ORF">ACFONP_14375</name>
    <name evidence="3" type="ORF">ACFONP_14485</name>
</gene>